<evidence type="ECO:0000313" key="4">
    <source>
        <dbReference type="Proteomes" id="UP000634476"/>
    </source>
</evidence>
<feature type="transmembrane region" description="Helical" evidence="1">
    <location>
        <begin position="178"/>
        <end position="197"/>
    </location>
</feature>
<feature type="transmembrane region" description="Helical" evidence="1">
    <location>
        <begin position="126"/>
        <end position="145"/>
    </location>
</feature>
<dbReference type="RefSeq" id="WP_203879241.1">
    <property type="nucleotide sequence ID" value="NZ_BOOK01000060.1"/>
</dbReference>
<dbReference type="Proteomes" id="UP000634476">
    <property type="component" value="Unassembled WGS sequence"/>
</dbReference>
<dbReference type="InterPro" id="IPR025565">
    <property type="entry name" value="DUF4328"/>
</dbReference>
<keyword evidence="1" id="KW-1133">Transmembrane helix</keyword>
<name>A0A8J3WWM5_9ACTN</name>
<accession>A0A8J3WWM5</accession>
<dbReference type="EMBL" id="BOOK01000060">
    <property type="protein sequence ID" value="GII05006.1"/>
    <property type="molecule type" value="Genomic_DNA"/>
</dbReference>
<sequence length="248" mass="26551">MYPPASYPPSPSPLPGAPTGSGIVRIRPIRGLAIAVVVMLGVTTLTDLAALVITIDRAVLLSALIDAPDTVDLGAADLNDLLYTASSIPQMATFATTALLFILWLFRARANAEAMTPMRHHRPAAWIVFGWIVPVVNLVFPQQIVADIWTASHRGANGQPLAAHLAHPAPRSAWLVRAWWLSWLISMVLSTLAYRVADGEDLHAYLLTAQIEIVFALPTVICAVLAAMIVWKITTVQEPSSAAVATAG</sequence>
<organism evidence="3 4">
    <name type="scientific">Planobispora takensis</name>
    <dbReference type="NCBI Taxonomy" id="1367882"/>
    <lineage>
        <taxon>Bacteria</taxon>
        <taxon>Bacillati</taxon>
        <taxon>Actinomycetota</taxon>
        <taxon>Actinomycetes</taxon>
        <taxon>Streptosporangiales</taxon>
        <taxon>Streptosporangiaceae</taxon>
        <taxon>Planobispora</taxon>
    </lineage>
</organism>
<feature type="transmembrane region" description="Helical" evidence="1">
    <location>
        <begin position="88"/>
        <end position="106"/>
    </location>
</feature>
<evidence type="ECO:0000259" key="2">
    <source>
        <dbReference type="Pfam" id="PF14219"/>
    </source>
</evidence>
<dbReference type="Pfam" id="PF14219">
    <property type="entry name" value="DUF4328"/>
    <property type="match status" value="1"/>
</dbReference>
<keyword evidence="1" id="KW-0812">Transmembrane</keyword>
<feature type="transmembrane region" description="Helical" evidence="1">
    <location>
        <begin position="204"/>
        <end position="231"/>
    </location>
</feature>
<dbReference type="AlphaFoldDB" id="A0A8J3WWM5"/>
<comment type="caution">
    <text evidence="3">The sequence shown here is derived from an EMBL/GenBank/DDBJ whole genome shotgun (WGS) entry which is preliminary data.</text>
</comment>
<feature type="domain" description="DUF4328" evidence="2">
    <location>
        <begin position="71"/>
        <end position="234"/>
    </location>
</feature>
<feature type="transmembrane region" description="Helical" evidence="1">
    <location>
        <begin position="32"/>
        <end position="55"/>
    </location>
</feature>
<gene>
    <name evidence="3" type="ORF">Pta02_70140</name>
</gene>
<proteinExistence type="predicted"/>
<evidence type="ECO:0000256" key="1">
    <source>
        <dbReference type="SAM" id="Phobius"/>
    </source>
</evidence>
<reference evidence="3" key="1">
    <citation type="submission" date="2021-01" db="EMBL/GenBank/DDBJ databases">
        <title>Whole genome shotgun sequence of Planobispora takensis NBRC 109077.</title>
        <authorList>
            <person name="Komaki H."/>
            <person name="Tamura T."/>
        </authorList>
    </citation>
    <scope>NUCLEOTIDE SEQUENCE</scope>
    <source>
        <strain evidence="3">NBRC 109077</strain>
    </source>
</reference>
<evidence type="ECO:0000313" key="3">
    <source>
        <dbReference type="EMBL" id="GII05006.1"/>
    </source>
</evidence>
<keyword evidence="4" id="KW-1185">Reference proteome</keyword>
<keyword evidence="1" id="KW-0472">Membrane</keyword>
<protein>
    <recommendedName>
        <fullName evidence="2">DUF4328 domain-containing protein</fullName>
    </recommendedName>
</protein>